<feature type="region of interest" description="Disordered" evidence="3">
    <location>
        <begin position="696"/>
        <end position="725"/>
    </location>
</feature>
<accession>A0A177F9U9</accession>
<dbReference type="AlphaFoldDB" id="A0A177F9U9"/>
<dbReference type="RefSeq" id="XP_022512134.1">
    <property type="nucleotide sequence ID" value="XM_022655628.1"/>
</dbReference>
<dbReference type="InterPro" id="IPR022812">
    <property type="entry name" value="Dynamin"/>
</dbReference>
<gene>
    <name evidence="6" type="ORF">AYO21_05660</name>
</gene>
<proteinExistence type="predicted"/>
<evidence type="ECO:0000256" key="3">
    <source>
        <dbReference type="SAM" id="MobiDB-lite"/>
    </source>
</evidence>
<dbReference type="PROSITE" id="PS51388">
    <property type="entry name" value="GED"/>
    <property type="match status" value="1"/>
</dbReference>
<evidence type="ECO:0000259" key="4">
    <source>
        <dbReference type="PROSITE" id="PS51388"/>
    </source>
</evidence>
<dbReference type="GO" id="GO:0005739">
    <property type="term" value="C:mitochondrion"/>
    <property type="evidence" value="ECO:0007669"/>
    <property type="project" value="TreeGrafter"/>
</dbReference>
<dbReference type="InterPro" id="IPR020850">
    <property type="entry name" value="GED_dom"/>
</dbReference>
<dbReference type="GO" id="GO:0008017">
    <property type="term" value="F:microtubule binding"/>
    <property type="evidence" value="ECO:0007669"/>
    <property type="project" value="TreeGrafter"/>
</dbReference>
<evidence type="ECO:0000313" key="6">
    <source>
        <dbReference type="EMBL" id="OAG40182.1"/>
    </source>
</evidence>
<dbReference type="InterPro" id="IPR030381">
    <property type="entry name" value="G_DYNAMIN_dom"/>
</dbReference>
<dbReference type="GO" id="GO:0006897">
    <property type="term" value="P:endocytosis"/>
    <property type="evidence" value="ECO:0007669"/>
    <property type="project" value="TreeGrafter"/>
</dbReference>
<evidence type="ECO:0000256" key="1">
    <source>
        <dbReference type="ARBA" id="ARBA00022741"/>
    </source>
</evidence>
<dbReference type="GeneID" id="34600825"/>
<dbReference type="SUPFAM" id="SSF52540">
    <property type="entry name" value="P-loop containing nucleoside triphosphate hydrolases"/>
    <property type="match status" value="1"/>
</dbReference>
<dbReference type="GO" id="GO:0000266">
    <property type="term" value="P:mitochondrial fission"/>
    <property type="evidence" value="ECO:0007669"/>
    <property type="project" value="TreeGrafter"/>
</dbReference>
<dbReference type="OrthoDB" id="415706at2759"/>
<dbReference type="EMBL" id="LVKK01000036">
    <property type="protein sequence ID" value="OAG40182.1"/>
    <property type="molecule type" value="Genomic_DNA"/>
</dbReference>
<dbReference type="InterPro" id="IPR000375">
    <property type="entry name" value="Dynamin_stalk"/>
</dbReference>
<dbReference type="PROSITE" id="PS51718">
    <property type="entry name" value="G_DYNAMIN_2"/>
    <property type="match status" value="1"/>
</dbReference>
<comment type="caution">
    <text evidence="6">The sequence shown here is derived from an EMBL/GenBank/DDBJ whole genome shotgun (WGS) entry which is preliminary data.</text>
</comment>
<feature type="domain" description="GED" evidence="4">
    <location>
        <begin position="608"/>
        <end position="699"/>
    </location>
</feature>
<dbReference type="GO" id="GO:0003924">
    <property type="term" value="F:GTPase activity"/>
    <property type="evidence" value="ECO:0007669"/>
    <property type="project" value="InterPro"/>
</dbReference>
<dbReference type="PANTHER" id="PTHR11566:SF21">
    <property type="entry name" value="DYNAMIN RELATED PROTEIN 1, ISOFORM A"/>
    <property type="match status" value="1"/>
</dbReference>
<dbReference type="CDD" id="cd08771">
    <property type="entry name" value="DLP_1"/>
    <property type="match status" value="1"/>
</dbReference>
<organism evidence="6 7">
    <name type="scientific">Fonsecaea monophora</name>
    <dbReference type="NCBI Taxonomy" id="254056"/>
    <lineage>
        <taxon>Eukaryota</taxon>
        <taxon>Fungi</taxon>
        <taxon>Dikarya</taxon>
        <taxon>Ascomycota</taxon>
        <taxon>Pezizomycotina</taxon>
        <taxon>Eurotiomycetes</taxon>
        <taxon>Chaetothyriomycetidae</taxon>
        <taxon>Chaetothyriales</taxon>
        <taxon>Herpotrichiellaceae</taxon>
        <taxon>Fonsecaea</taxon>
    </lineage>
</organism>
<keyword evidence="1" id="KW-0547">Nucleotide-binding</keyword>
<dbReference type="Pfam" id="PF00350">
    <property type="entry name" value="Dynamin_N"/>
    <property type="match status" value="1"/>
</dbReference>
<dbReference type="Pfam" id="PF01031">
    <property type="entry name" value="Dynamin_M"/>
    <property type="match status" value="1"/>
</dbReference>
<keyword evidence="7" id="KW-1185">Reference proteome</keyword>
<dbReference type="GO" id="GO:0005874">
    <property type="term" value="C:microtubule"/>
    <property type="evidence" value="ECO:0007669"/>
    <property type="project" value="TreeGrafter"/>
</dbReference>
<dbReference type="PRINTS" id="PR00195">
    <property type="entry name" value="DYNAMIN"/>
</dbReference>
<dbReference type="FunFam" id="3.40.50.300:FF:001425">
    <property type="entry name" value="Dynamin GTPase, putative"/>
    <property type="match status" value="1"/>
</dbReference>
<feature type="compositionally biased region" description="Polar residues" evidence="3">
    <location>
        <begin position="698"/>
        <end position="711"/>
    </location>
</feature>
<evidence type="ECO:0008006" key="8">
    <source>
        <dbReference type="Google" id="ProtNLM"/>
    </source>
</evidence>
<sequence length="725" mass="81279">MTQIGLQTAEHEEILNLIDTLRFQGISRYVDLPQVVVCGDQSSGKSSVLEAISGLRFPTKDNLCTRFATELILRRGPAPKVVVTIIPNADRTERDAERLSNFIPPSTSVADFADIVKSAEKAMGLDNDNTVFSTDILRVELCGPHQPNLTLVDLPGIFWAGNRSQSDNDAELVQSLVKSYMKSKRSIILAVVSAKNDLANQIITKLAREIDPRGQRTLGIITKPDLLFAGSDSEAAFVELAKNEDVYFKLGWHVLKNRDYDTKDTTSAERDAAEKEFFQCRVWSSALHSTQLGIDNLRPRLSRVLLGQILAELPSLVRDVERELTLCKGKLAALGVPRGSLLEQRAYLFHASQQFVDLTKSSVRGTYEDPFFESADTDKGYNKRLRAVVQHTLTTFAARMRAEGHAQEIVDKAIDAHSKRKFGPQLISRKSYLDSVEARMRRNRGRELPGLFNPSIVDELFFDQCRPWQHLLHETEEKLATAARATVELVVEHISDSVTGDGIMRFLIRPNLEAIFSKLHKKVEEVLKPHVKGHAITYNHYFTENLQKKRRDAEREGLAEKILAFYGGGLDPTSDNSEERMFHFSTDTGALLTALLQDTESDMSRFACIDATNAMEAYYKVALKSIIDSFGVYAVEQCLLNELPDIFKPGMVFQLDDVMVTRIAGESPESQAEREGLNKKLKVLGDTMATLRRLRTVGISTDDQVSESNPNPEGEEREQEEEDDD</sequence>
<dbReference type="PANTHER" id="PTHR11566">
    <property type="entry name" value="DYNAMIN"/>
    <property type="match status" value="1"/>
</dbReference>
<reference evidence="6 7" key="1">
    <citation type="submission" date="2016-03" db="EMBL/GenBank/DDBJ databases">
        <title>Draft genome sequence of the Fonsecaea monophora CBS 269.37.</title>
        <authorList>
            <person name="Bombassaro A."/>
            <person name="Vinicius W.A."/>
            <person name="De Hoog S."/>
            <person name="Sun J."/>
            <person name="Souza E.M."/>
            <person name="Raittz R.T."/>
            <person name="Costa F."/>
            <person name="Leao A.C."/>
            <person name="Tadra-Sfeir M.Z."/>
            <person name="Baura V."/>
            <person name="Balsanelli E."/>
            <person name="Pedrosa F.O."/>
            <person name="Moreno L.F."/>
            <person name="Steffens M.B."/>
            <person name="Xi L."/>
            <person name="Bocca A.L."/>
            <person name="Felipe M.S."/>
            <person name="Teixeira M."/>
            <person name="Telles Filho F.Q."/>
            <person name="Azevedo C.M."/>
            <person name="Gomes R."/>
            <person name="Vicente V.A."/>
        </authorList>
    </citation>
    <scope>NUCLEOTIDE SEQUENCE [LARGE SCALE GENOMIC DNA]</scope>
    <source>
        <strain evidence="6 7">CBS 269.37</strain>
    </source>
</reference>
<dbReference type="GO" id="GO:0016020">
    <property type="term" value="C:membrane"/>
    <property type="evidence" value="ECO:0007669"/>
    <property type="project" value="TreeGrafter"/>
</dbReference>
<dbReference type="GO" id="GO:0016559">
    <property type="term" value="P:peroxisome fission"/>
    <property type="evidence" value="ECO:0007669"/>
    <property type="project" value="TreeGrafter"/>
</dbReference>
<feature type="domain" description="Dynamin-type G" evidence="5">
    <location>
        <begin position="29"/>
        <end position="314"/>
    </location>
</feature>
<dbReference type="Proteomes" id="UP000077002">
    <property type="component" value="Unassembled WGS sequence"/>
</dbReference>
<keyword evidence="2" id="KW-0342">GTP-binding</keyword>
<dbReference type="Gene3D" id="1.20.120.1240">
    <property type="entry name" value="Dynamin, middle domain"/>
    <property type="match status" value="1"/>
</dbReference>
<dbReference type="InterPro" id="IPR001401">
    <property type="entry name" value="Dynamin_GTPase"/>
</dbReference>
<evidence type="ECO:0000313" key="7">
    <source>
        <dbReference type="Proteomes" id="UP000077002"/>
    </source>
</evidence>
<dbReference type="Gene3D" id="3.40.50.300">
    <property type="entry name" value="P-loop containing nucleotide triphosphate hydrolases"/>
    <property type="match status" value="1"/>
</dbReference>
<name>A0A177F9U9_9EURO</name>
<dbReference type="SMART" id="SM00053">
    <property type="entry name" value="DYNc"/>
    <property type="match status" value="1"/>
</dbReference>
<evidence type="ECO:0000256" key="2">
    <source>
        <dbReference type="ARBA" id="ARBA00023134"/>
    </source>
</evidence>
<evidence type="ECO:0000259" key="5">
    <source>
        <dbReference type="PROSITE" id="PS51718"/>
    </source>
</evidence>
<dbReference type="InterPro" id="IPR045063">
    <property type="entry name" value="Dynamin_N"/>
</dbReference>
<dbReference type="GO" id="GO:0048312">
    <property type="term" value="P:intracellular distribution of mitochondria"/>
    <property type="evidence" value="ECO:0007669"/>
    <property type="project" value="TreeGrafter"/>
</dbReference>
<dbReference type="InterPro" id="IPR027417">
    <property type="entry name" value="P-loop_NTPase"/>
</dbReference>
<dbReference type="GO" id="GO:0005525">
    <property type="term" value="F:GTP binding"/>
    <property type="evidence" value="ECO:0007669"/>
    <property type="project" value="InterPro"/>
</dbReference>
<protein>
    <recommendedName>
        <fullName evidence="8">GED domain-containing protein</fullName>
    </recommendedName>
</protein>
<feature type="compositionally biased region" description="Acidic residues" evidence="3">
    <location>
        <begin position="713"/>
        <end position="725"/>
    </location>
</feature>